<protein>
    <submittedName>
        <fullName evidence="5">Uncharacterized protein</fullName>
    </submittedName>
</protein>
<dbReference type="SUPFAM" id="SSF81837">
    <property type="entry name" value="BEACH domain"/>
    <property type="match status" value="1"/>
</dbReference>
<dbReference type="InterPro" id="IPR023362">
    <property type="entry name" value="PH-BEACH_dom"/>
</dbReference>
<dbReference type="Proteomes" id="UP001196413">
    <property type="component" value="Unassembled WGS sequence"/>
</dbReference>
<reference evidence="5" key="1">
    <citation type="submission" date="2021-06" db="EMBL/GenBank/DDBJ databases">
        <title>Parelaphostrongylus tenuis whole genome reference sequence.</title>
        <authorList>
            <person name="Garwood T.J."/>
            <person name="Larsen P.A."/>
            <person name="Fountain-Jones N.M."/>
            <person name="Garbe J.R."/>
            <person name="Macchietto M.G."/>
            <person name="Kania S.A."/>
            <person name="Gerhold R.W."/>
            <person name="Richards J.E."/>
            <person name="Wolf T.M."/>
        </authorList>
    </citation>
    <scope>NUCLEOTIDE SEQUENCE</scope>
    <source>
        <strain evidence="5">MNPRO001-30</strain>
        <tissue evidence="5">Meninges</tissue>
    </source>
</reference>
<dbReference type="CDD" id="cd06071">
    <property type="entry name" value="Beach"/>
    <property type="match status" value="1"/>
</dbReference>
<evidence type="ECO:0000259" key="3">
    <source>
        <dbReference type="PROSITE" id="PS50197"/>
    </source>
</evidence>
<comment type="caution">
    <text evidence="5">The sequence shown here is derived from an EMBL/GenBank/DDBJ whole genome shotgun (WGS) entry which is preliminary data.</text>
</comment>
<dbReference type="InterPro" id="IPR036372">
    <property type="entry name" value="BEACH_dom_sf"/>
</dbReference>
<accession>A0AAD5LUW7</accession>
<name>A0AAD5LUW7_PARTN</name>
<dbReference type="InterPro" id="IPR000409">
    <property type="entry name" value="BEACH_dom"/>
</dbReference>
<dbReference type="SUPFAM" id="SSF50729">
    <property type="entry name" value="PH domain-like"/>
    <property type="match status" value="1"/>
</dbReference>
<keyword evidence="1" id="KW-0853">WD repeat</keyword>
<dbReference type="PANTHER" id="PTHR13743">
    <property type="entry name" value="BEIGE/BEACH-RELATED"/>
    <property type="match status" value="1"/>
</dbReference>
<dbReference type="PANTHER" id="PTHR13743:SF86">
    <property type="entry name" value="LYSOSOMAL-TRAFFICKING REGULATOR"/>
    <property type="match status" value="1"/>
</dbReference>
<feature type="region of interest" description="Disordered" evidence="2">
    <location>
        <begin position="1"/>
        <end position="24"/>
    </location>
</feature>
<dbReference type="Gene3D" id="2.30.29.30">
    <property type="entry name" value="Pleckstrin-homology domain (PH domain)/Phosphotyrosine-binding domain (PTB)"/>
    <property type="match status" value="1"/>
</dbReference>
<dbReference type="InterPro" id="IPR050865">
    <property type="entry name" value="BEACH_Domain"/>
</dbReference>
<evidence type="ECO:0000256" key="2">
    <source>
        <dbReference type="SAM" id="MobiDB-lite"/>
    </source>
</evidence>
<dbReference type="Pfam" id="PF14844">
    <property type="entry name" value="PH_BEACH"/>
    <property type="match status" value="1"/>
</dbReference>
<evidence type="ECO:0000256" key="1">
    <source>
        <dbReference type="ARBA" id="ARBA00022574"/>
    </source>
</evidence>
<evidence type="ECO:0000259" key="4">
    <source>
        <dbReference type="PROSITE" id="PS51783"/>
    </source>
</evidence>
<feature type="domain" description="BEACH" evidence="3">
    <location>
        <begin position="1456"/>
        <end position="1758"/>
    </location>
</feature>
<dbReference type="PROSITE" id="PS51783">
    <property type="entry name" value="PH_BEACH"/>
    <property type="match status" value="1"/>
</dbReference>
<dbReference type="EMBL" id="JAHQIW010000295">
    <property type="protein sequence ID" value="KAJ1347237.1"/>
    <property type="molecule type" value="Genomic_DNA"/>
</dbReference>
<sequence>MAVKQRRERLMTSEDMNPSIPNQRMDTGNLEDRQGAFSMCNSHCSFPREGITISLWIKRFLSRQENDHRYVHLGSVIGTMMRCSFLLTAHGRIVLEVDNSGSQIARRKFKGRIKSLKWTHICISLAVTRDTIKTEGLIDDCFSKVELPFLVGEVSFQWPLEFSFGCISAVSPHSFLLSSIFVFRGQLSHPCVLILHGLGCRLSSLTISSCQRKLPSLISVLERRLVLENSLAVQNACSNTRSILEELHNAVLITLDLSRPNVFLAHSLTMPSDDVCGCTGNTEGLVSNSMQEFDVNWRSESILLQSPSVDDVILSIGSVKILLFFYVKFVNDSMPAALQVAAFDVLLSSLRRNTTFAEEANRLKLNNILVKTLSSQLAYCGNEILQLIIDHCFAWKDINDTKSGSSGLDHIVAFCPSEALIRFPDTLVTMCCRYEIWCGERFQHWKTLIAVIAKSIHEDMCPLAWFNHFQLSRCSMLQQFFHCLLEMFRHSAAFTDPSDSEKMVKDIMKIVDALISTVWNAEEVLLLWNFITISHPADATYLKHDVEGPSDWTNVCVPPDNVYAGLKDDGELCTQLRRYLEVLGSDFVSSMWGSGATIFDIHGISTPPDRYEEHYVDVDKATSLLSLSWIVPLRRSMMMKLNEVLQNGSDSLITVLREKLSWEEILILLTCQEDLSLREAVVKLLQNFMKRSTNEAQSSFLQMDGFSILANQLADFGVTHAMADSLFSLMCGEPILLSDGLDVALIANMPVNKLSCQSFLAILVALEESVADHVLFWNIIAALRKIFENNMQLQRAMFECHLIQHLVRALKKIVYLDACDATTDVTLQLDAWSEFTQLIVTSVVPYNDAMSYEYCEQFIWLLAWTDWQCSKDDKIDESVRLRAHRMIREQFCQILRCWLECIRHVFTTDVSSASVYQSKDSLNSAETPKSIAMDKSLLGGTPKQESTSFSAFLAESLSNIRTVVPSSRNYLDCPFPKRSVPFPVTSIRALSQRLLFVLEIILNVFVVLHPSTKVSAMEQDLFFYSNTFILSCLTKEQQGEKQLRSLFEPSVSSMWSRLKAISYHRIRLLLAQFVSFTIFPAQSKLASSNGSASREQLEWQATMQHALIKSLLHGMNATEHLRSFLSINMDYTASLYLGLCEIAILSPINGELESDIEHMLRFLADNGVEMVFRNFTHDSIRSLGADEVLSLHTYAEHRRLFFETLNDEMKGIREKDEERIIDVNKISMQLTSKVVAVQSSPRKEFMRKTRNEILELFSAELVLKDIANELCHPEAPCSHFHRWPVGWALDPAEGLMRERKKLIPSYYSIDASFFQQERQEAVKNNHEVHPFGNIIKNHLHSGRLALQCSLIDEHIFINLDVKLLRGTVEYIGELLVGKRAIYFLEKINESVEADCSVIKKWDFEDVVEIFPRQNMLNCNALEIFLHNGHTYIIVFKSEEERDGFKMVLFRLGLRDVFSDVEELFKISMRAWRHNAITNFEYIMILNTLCGRSFNDLMQYPVFPFILADYTSRVLDLQSQSSFRDLAKPMAIQDSRMEAHYINNYKSIEVECNQRSTDMCVHFAPYHYGSHYSNIGIVTYYLVRLYPYTEVAIKYQDNNFDIADRIFNSIEDAWRLSSSESTTDFKELTPEFFSLPEFLRNHEKFDLGTRQGGEVVGDVKLPDWVPDSNPRLFILIHRQALESSIVTQNLHLWIDLVFGFKQSGRSAVDAINVFHPSTYSSTMNNIGLMDEVSQSALSTMVRSYGQMPMQILRAPHQPHLSGFRMESEIYPAPVESVRGIRWGDYVGNPLQSDELINVVFSLETPSRKQSLRVIALPNGLVVGVPYQSLLVYRSTRRRKLAELVKFTQVTAIGVVSVRRHELQLGLCAPKITSWFSIAELDGF</sequence>
<dbReference type="SMART" id="SM01026">
    <property type="entry name" value="Beach"/>
    <property type="match status" value="1"/>
</dbReference>
<evidence type="ECO:0000313" key="6">
    <source>
        <dbReference type="Proteomes" id="UP001196413"/>
    </source>
</evidence>
<feature type="domain" description="BEACH-type PH" evidence="4">
    <location>
        <begin position="1350"/>
        <end position="1449"/>
    </location>
</feature>
<dbReference type="InterPro" id="IPR011993">
    <property type="entry name" value="PH-like_dom_sf"/>
</dbReference>
<organism evidence="5 6">
    <name type="scientific">Parelaphostrongylus tenuis</name>
    <name type="common">Meningeal worm</name>
    <dbReference type="NCBI Taxonomy" id="148309"/>
    <lineage>
        <taxon>Eukaryota</taxon>
        <taxon>Metazoa</taxon>
        <taxon>Ecdysozoa</taxon>
        <taxon>Nematoda</taxon>
        <taxon>Chromadorea</taxon>
        <taxon>Rhabditida</taxon>
        <taxon>Rhabditina</taxon>
        <taxon>Rhabditomorpha</taxon>
        <taxon>Strongyloidea</taxon>
        <taxon>Metastrongylidae</taxon>
        <taxon>Parelaphostrongylus</taxon>
    </lineage>
</organism>
<feature type="non-terminal residue" evidence="5">
    <location>
        <position position="1882"/>
    </location>
</feature>
<evidence type="ECO:0000313" key="5">
    <source>
        <dbReference type="EMBL" id="KAJ1347237.1"/>
    </source>
</evidence>
<dbReference type="SUPFAM" id="SSF48371">
    <property type="entry name" value="ARM repeat"/>
    <property type="match status" value="1"/>
</dbReference>
<keyword evidence="6" id="KW-1185">Reference proteome</keyword>
<dbReference type="Pfam" id="PF02138">
    <property type="entry name" value="Beach"/>
    <property type="match status" value="1"/>
</dbReference>
<feature type="compositionally biased region" description="Polar residues" evidence="2">
    <location>
        <begin position="14"/>
        <end position="24"/>
    </location>
</feature>
<proteinExistence type="predicted"/>
<dbReference type="Gene3D" id="1.10.1540.10">
    <property type="entry name" value="BEACH domain"/>
    <property type="match status" value="1"/>
</dbReference>
<gene>
    <name evidence="5" type="ORF">KIN20_002254</name>
</gene>
<dbReference type="InterPro" id="IPR016024">
    <property type="entry name" value="ARM-type_fold"/>
</dbReference>
<dbReference type="PROSITE" id="PS50197">
    <property type="entry name" value="BEACH"/>
    <property type="match status" value="1"/>
</dbReference>